<evidence type="ECO:0000256" key="2">
    <source>
        <dbReference type="ARBA" id="ARBA00022490"/>
    </source>
</evidence>
<reference evidence="4 5" key="1">
    <citation type="submission" date="2022-10" db="EMBL/GenBank/DDBJ databases">
        <title>The complete genomes of actinobacterial strains from the NBC collection.</title>
        <authorList>
            <person name="Joergensen T.S."/>
            <person name="Alvarez Arevalo M."/>
            <person name="Sterndorff E.B."/>
            <person name="Faurdal D."/>
            <person name="Vuksanovic O."/>
            <person name="Mourched A.-S."/>
            <person name="Charusanti P."/>
            <person name="Shaw S."/>
            <person name="Blin K."/>
            <person name="Weber T."/>
        </authorList>
    </citation>
    <scope>NUCLEOTIDE SEQUENCE [LARGE SCALE GENOMIC DNA]</scope>
    <source>
        <strain evidence="4 5">NBC 01774</strain>
    </source>
</reference>
<dbReference type="Pfam" id="PF00313">
    <property type="entry name" value="CSD"/>
    <property type="match status" value="1"/>
</dbReference>
<dbReference type="InterPro" id="IPR002059">
    <property type="entry name" value="CSP_DNA-bd"/>
</dbReference>
<evidence type="ECO:0000313" key="5">
    <source>
        <dbReference type="Proteomes" id="UP001344251"/>
    </source>
</evidence>
<protein>
    <submittedName>
        <fullName evidence="4">Cold-shock protein</fullName>
    </submittedName>
</protein>
<dbReference type="Proteomes" id="UP001344251">
    <property type="component" value="Chromosome"/>
</dbReference>
<gene>
    <name evidence="4" type="ORF">OG863_17620</name>
</gene>
<proteinExistence type="predicted"/>
<dbReference type="CDD" id="cd04458">
    <property type="entry name" value="CSP_CDS"/>
    <property type="match status" value="1"/>
</dbReference>
<dbReference type="PIRSF" id="PIRSF002599">
    <property type="entry name" value="Cold_shock_A"/>
    <property type="match status" value="1"/>
</dbReference>
<dbReference type="InterPro" id="IPR012156">
    <property type="entry name" value="Cold_shock_CspA"/>
</dbReference>
<accession>A0ABZ1FHG8</accession>
<dbReference type="PANTHER" id="PTHR11544">
    <property type="entry name" value="COLD SHOCK DOMAIN CONTAINING PROTEINS"/>
    <property type="match status" value="1"/>
</dbReference>
<dbReference type="Gene3D" id="2.40.50.140">
    <property type="entry name" value="Nucleic acid-binding proteins"/>
    <property type="match status" value="1"/>
</dbReference>
<keyword evidence="5" id="KW-1185">Reference proteome</keyword>
<organism evidence="4 5">
    <name type="scientific">Streptomyces decoyicus</name>
    <dbReference type="NCBI Taxonomy" id="249567"/>
    <lineage>
        <taxon>Bacteria</taxon>
        <taxon>Bacillati</taxon>
        <taxon>Actinomycetota</taxon>
        <taxon>Actinomycetes</taxon>
        <taxon>Kitasatosporales</taxon>
        <taxon>Streptomycetaceae</taxon>
        <taxon>Streptomyces</taxon>
    </lineage>
</organism>
<dbReference type="InterPro" id="IPR011129">
    <property type="entry name" value="CSD"/>
</dbReference>
<dbReference type="PRINTS" id="PR00050">
    <property type="entry name" value="COLDSHOCK"/>
</dbReference>
<evidence type="ECO:0000256" key="1">
    <source>
        <dbReference type="ARBA" id="ARBA00004496"/>
    </source>
</evidence>
<evidence type="ECO:0000313" key="4">
    <source>
        <dbReference type="EMBL" id="WSB69621.1"/>
    </source>
</evidence>
<comment type="subcellular location">
    <subcellularLocation>
        <location evidence="1">Cytoplasm</location>
    </subcellularLocation>
</comment>
<name>A0ABZ1FHG8_9ACTN</name>
<evidence type="ECO:0000259" key="3">
    <source>
        <dbReference type="PROSITE" id="PS51857"/>
    </source>
</evidence>
<dbReference type="PROSITE" id="PS51857">
    <property type="entry name" value="CSD_2"/>
    <property type="match status" value="1"/>
</dbReference>
<dbReference type="RefSeq" id="WP_326619149.1">
    <property type="nucleotide sequence ID" value="NZ_CP109106.1"/>
</dbReference>
<dbReference type="InterPro" id="IPR050181">
    <property type="entry name" value="Cold_shock_domain"/>
</dbReference>
<dbReference type="InterPro" id="IPR012340">
    <property type="entry name" value="NA-bd_OB-fold"/>
</dbReference>
<dbReference type="EMBL" id="CP109106">
    <property type="protein sequence ID" value="WSB69621.1"/>
    <property type="molecule type" value="Genomic_DNA"/>
</dbReference>
<dbReference type="SUPFAM" id="SSF50249">
    <property type="entry name" value="Nucleic acid-binding proteins"/>
    <property type="match status" value="1"/>
</dbReference>
<sequence>MATGTVKWFSAAKGFGFIEGTQGGVDVYAHYSHIAAPELVALQAGQQVHFDLAQSPKGPYAENIHLA</sequence>
<keyword evidence="2" id="KW-0963">Cytoplasm</keyword>
<feature type="domain" description="CSD" evidence="3">
    <location>
        <begin position="1"/>
        <end position="66"/>
    </location>
</feature>
<dbReference type="SMART" id="SM00357">
    <property type="entry name" value="CSP"/>
    <property type="match status" value="1"/>
</dbReference>